<dbReference type="OrthoDB" id="9804020at2"/>
<dbReference type="PANTHER" id="PTHR43799:SF1">
    <property type="entry name" value="ASPARTATE AMINOTRANSFERASE"/>
    <property type="match status" value="1"/>
</dbReference>
<dbReference type="InterPro" id="IPR015422">
    <property type="entry name" value="PyrdxlP-dep_Trfase_small"/>
</dbReference>
<dbReference type="CDD" id="cd00609">
    <property type="entry name" value="AAT_like"/>
    <property type="match status" value="1"/>
</dbReference>
<proteinExistence type="predicted"/>
<dbReference type="Gene3D" id="3.40.640.10">
    <property type="entry name" value="Type I PLP-dependent aspartate aminotransferase-like (Major domain)"/>
    <property type="match status" value="1"/>
</dbReference>
<dbReference type="EMBL" id="REFJ01000003">
    <property type="protein sequence ID" value="RMA80006.1"/>
    <property type="molecule type" value="Genomic_DNA"/>
</dbReference>
<keyword evidence="1" id="KW-0032">Aminotransferase</keyword>
<keyword evidence="2" id="KW-1185">Reference proteome</keyword>
<comment type="caution">
    <text evidence="1">The sequence shown here is derived from an EMBL/GenBank/DDBJ whole genome shotgun (WGS) entry which is preliminary data.</text>
</comment>
<accession>A0A3M0A5X5</accession>
<evidence type="ECO:0000313" key="1">
    <source>
        <dbReference type="EMBL" id="RMA80006.1"/>
    </source>
</evidence>
<protein>
    <submittedName>
        <fullName evidence="1">Alanine-glyoxylate aminotransferase-like protein</fullName>
    </submittedName>
</protein>
<dbReference type="InterPro" id="IPR024551">
    <property type="entry name" value="AspAT_Ic"/>
</dbReference>
<dbReference type="SUPFAM" id="SSF53383">
    <property type="entry name" value="PLP-dependent transferases"/>
    <property type="match status" value="1"/>
</dbReference>
<dbReference type="InterPro" id="IPR015421">
    <property type="entry name" value="PyrdxlP-dep_Trfase_major"/>
</dbReference>
<dbReference type="Proteomes" id="UP000267187">
    <property type="component" value="Unassembled WGS sequence"/>
</dbReference>
<name>A0A3M0A5X5_9GAMM</name>
<dbReference type="GO" id="GO:0004069">
    <property type="term" value="F:L-aspartate:2-oxoglutarate aminotransferase activity"/>
    <property type="evidence" value="ECO:0007669"/>
    <property type="project" value="InterPro"/>
</dbReference>
<dbReference type="RefSeq" id="WP_121876696.1">
    <property type="nucleotide sequence ID" value="NZ_REFJ01000003.1"/>
</dbReference>
<dbReference type="InterPro" id="IPR015424">
    <property type="entry name" value="PyrdxlP-dep_Trfase"/>
</dbReference>
<dbReference type="Gene3D" id="3.90.1150.10">
    <property type="entry name" value="Aspartate Aminotransferase, domain 1"/>
    <property type="match status" value="1"/>
</dbReference>
<keyword evidence="1" id="KW-0808">Transferase</keyword>
<dbReference type="AlphaFoldDB" id="A0A3M0A5X5"/>
<dbReference type="PANTHER" id="PTHR43799">
    <property type="entry name" value="AMINOTRANSFERASE, PUTATIVE-RELATED"/>
    <property type="match status" value="1"/>
</dbReference>
<gene>
    <name evidence="1" type="ORF">DFR27_1362</name>
</gene>
<evidence type="ECO:0000313" key="2">
    <source>
        <dbReference type="Proteomes" id="UP000267187"/>
    </source>
</evidence>
<organism evidence="1 2">
    <name type="scientific">Umboniibacter marinipuniceus</name>
    <dbReference type="NCBI Taxonomy" id="569599"/>
    <lineage>
        <taxon>Bacteria</taxon>
        <taxon>Pseudomonadati</taxon>
        <taxon>Pseudomonadota</taxon>
        <taxon>Gammaproteobacteria</taxon>
        <taxon>Cellvibrionales</taxon>
        <taxon>Cellvibrionaceae</taxon>
        <taxon>Umboniibacter</taxon>
    </lineage>
</organism>
<reference evidence="1 2" key="1">
    <citation type="submission" date="2018-10" db="EMBL/GenBank/DDBJ databases">
        <title>Genomic Encyclopedia of Type Strains, Phase IV (KMG-IV): sequencing the most valuable type-strain genomes for metagenomic binning, comparative biology and taxonomic classification.</title>
        <authorList>
            <person name="Goeker M."/>
        </authorList>
    </citation>
    <scope>NUCLEOTIDE SEQUENCE [LARGE SCALE GENOMIC DNA]</scope>
    <source>
        <strain evidence="1 2">DSM 25080</strain>
    </source>
</reference>
<dbReference type="Pfam" id="PF12897">
    <property type="entry name" value="Asp_aminotransf"/>
    <property type="match status" value="1"/>
</dbReference>
<sequence>MSQQPLGTLSTENLQTLYTQYQSKQLALDLTRGKPSAKQLNLADRIDGILESSFVASNTDTRNYGGLDGLADIKALGSWLLDTPESAVIAGGNSSLTMMYQTVLFQKLFNPSWQGEISFLCPTPGYDRHFSICEELGIKMIPVPLVAGGPDMELAEELVSNDKSIKGIWCVPKYQNPTGVTFDDETVARLANLGNLAGDGFIVLWDNAYAVHHLDNKHPDPLADFWALSEAAGTLDSAFLFASTSKISHAGSGVAFMACSDTQRAFFLKHLGMSSIGPDKVNQLRHVKLFPTKSALANHMALHAELIKPRMELVVRKLDEHLKAPSQGEWTRPNGGYFVTFYAPQGTATKIVALAAGLGVKLTPAGATHPYGNDDSDSVIRLAPSFPSVAELDEAMDAFCLCVALATAQ</sequence>